<evidence type="ECO:0000313" key="3">
    <source>
        <dbReference type="Proteomes" id="UP000319257"/>
    </source>
</evidence>
<dbReference type="GeneID" id="41971220"/>
<gene>
    <name evidence="2" type="ORF">E0L32_003773</name>
</gene>
<dbReference type="AlphaFoldDB" id="A0A507BGM4"/>
<evidence type="ECO:0000256" key="1">
    <source>
        <dbReference type="SAM" id="MobiDB-lite"/>
    </source>
</evidence>
<protein>
    <submittedName>
        <fullName evidence="2">Uncharacterized protein</fullName>
    </submittedName>
</protein>
<feature type="region of interest" description="Disordered" evidence="1">
    <location>
        <begin position="1"/>
        <end position="119"/>
    </location>
</feature>
<reference evidence="2 3" key="1">
    <citation type="submission" date="2019-06" db="EMBL/GenBank/DDBJ databases">
        <title>Draft genome sequence of the filamentous fungus Phialemoniopsis curvata isolated from diesel fuel.</title>
        <authorList>
            <person name="Varaljay V.A."/>
            <person name="Lyon W.J."/>
            <person name="Crouch A.L."/>
            <person name="Drake C.E."/>
            <person name="Hollomon J.M."/>
            <person name="Nadeau L.J."/>
            <person name="Nunn H.S."/>
            <person name="Stevenson B.S."/>
            <person name="Bojanowski C.L."/>
            <person name="Crookes-Goodson W.J."/>
        </authorList>
    </citation>
    <scope>NUCLEOTIDE SEQUENCE [LARGE SCALE GENOMIC DNA]</scope>
    <source>
        <strain evidence="2 3">D216</strain>
    </source>
</reference>
<dbReference type="RefSeq" id="XP_030998190.1">
    <property type="nucleotide sequence ID" value="XM_031138110.1"/>
</dbReference>
<organism evidence="2 3">
    <name type="scientific">Thyridium curvatum</name>
    <dbReference type="NCBI Taxonomy" id="1093900"/>
    <lineage>
        <taxon>Eukaryota</taxon>
        <taxon>Fungi</taxon>
        <taxon>Dikarya</taxon>
        <taxon>Ascomycota</taxon>
        <taxon>Pezizomycotina</taxon>
        <taxon>Sordariomycetes</taxon>
        <taxon>Sordariomycetidae</taxon>
        <taxon>Thyridiales</taxon>
        <taxon>Thyridiaceae</taxon>
        <taxon>Thyridium</taxon>
    </lineage>
</organism>
<keyword evidence="3" id="KW-1185">Reference proteome</keyword>
<dbReference type="OrthoDB" id="5343483at2759"/>
<sequence length="348" mass="38294">MAVPFPIAIDDDGTGAIYDDGTSACEKDDNKENGMVSDQGKGKGTKTASEPPPTANHNKNKRSRTPLAELLPSQGNVKHPSPRPGKRPCRQDLARQPKPSTTSTRRLWAPPQPGSLNSIIRQHPRTRLLVSPDFWTALHLELLGVTIVDASSPQWYGQLLPFTFGEKVCWLPIWHRLRRSGASPSSHAAPSISVAILDLLYISTRATAMSKSNRIKKTLMYLPRGTYFQPPPPPRPQREPYVLAALVAQAIGLLGQEGKDKGKTGVDLNDDSSSVLAHVFDVGRDNKTPGVVVYSANISYAWAARFTHPSVYFPRGDAPLEIRRTWLPTDVDRNVFMSRLHGVIFGRG</sequence>
<dbReference type="InParanoid" id="A0A507BGM4"/>
<evidence type="ECO:0000313" key="2">
    <source>
        <dbReference type="EMBL" id="TPX16479.1"/>
    </source>
</evidence>
<proteinExistence type="predicted"/>
<comment type="caution">
    <text evidence="2">The sequence shown here is derived from an EMBL/GenBank/DDBJ whole genome shotgun (WGS) entry which is preliminary data.</text>
</comment>
<name>A0A507BGM4_9PEZI</name>
<accession>A0A507BGM4</accession>
<dbReference type="EMBL" id="SKBQ01000017">
    <property type="protein sequence ID" value="TPX16479.1"/>
    <property type="molecule type" value="Genomic_DNA"/>
</dbReference>
<dbReference type="Proteomes" id="UP000319257">
    <property type="component" value="Unassembled WGS sequence"/>
</dbReference>